<accession>A0A6M3JDH4</accession>
<protein>
    <submittedName>
        <fullName evidence="1">Uncharacterized protein</fullName>
    </submittedName>
</protein>
<gene>
    <name evidence="1" type="ORF">MM415A08638_0009</name>
    <name evidence="2" type="ORF">MM415B04365_0011</name>
</gene>
<evidence type="ECO:0000313" key="2">
    <source>
        <dbReference type="EMBL" id="QJA93101.1"/>
    </source>
</evidence>
<dbReference type="AlphaFoldDB" id="A0A6M3JDH4"/>
<dbReference type="EMBL" id="MT143122">
    <property type="protein sequence ID" value="QJA93101.1"/>
    <property type="molecule type" value="Genomic_DNA"/>
</dbReference>
<proteinExistence type="predicted"/>
<dbReference type="EMBL" id="MT141585">
    <property type="protein sequence ID" value="QJA68094.1"/>
    <property type="molecule type" value="Genomic_DNA"/>
</dbReference>
<sequence length="93" mass="10881">MNEIRDFDNRTIVLYTDSNKIYGEIKNQQKVLKEIPYSQCLMTSEKIIGVDLYFNKRHLEWLKRKIKKSGESFCLDFSGTEKTAKSKKQGVKG</sequence>
<organism evidence="1">
    <name type="scientific">viral metagenome</name>
    <dbReference type="NCBI Taxonomy" id="1070528"/>
    <lineage>
        <taxon>unclassified sequences</taxon>
        <taxon>metagenomes</taxon>
        <taxon>organismal metagenomes</taxon>
    </lineage>
</organism>
<evidence type="ECO:0000313" key="1">
    <source>
        <dbReference type="EMBL" id="QJA68094.1"/>
    </source>
</evidence>
<reference evidence="1" key="1">
    <citation type="submission" date="2020-03" db="EMBL/GenBank/DDBJ databases">
        <title>The deep terrestrial virosphere.</title>
        <authorList>
            <person name="Holmfeldt K."/>
            <person name="Nilsson E."/>
            <person name="Simone D."/>
            <person name="Lopez-Fernandez M."/>
            <person name="Wu X."/>
            <person name="de Brujin I."/>
            <person name="Lundin D."/>
            <person name="Andersson A."/>
            <person name="Bertilsson S."/>
            <person name="Dopson M."/>
        </authorList>
    </citation>
    <scope>NUCLEOTIDE SEQUENCE</scope>
    <source>
        <strain evidence="1">MM415A08638</strain>
        <strain evidence="2">MM415B04365</strain>
    </source>
</reference>
<name>A0A6M3JDH4_9ZZZZ</name>